<keyword evidence="5" id="KW-0732">Signal</keyword>
<accession>L0GXF8</accession>
<dbReference type="HOGENOM" id="CLU_146035_1_0_6"/>
<dbReference type="EMBL" id="CP003051">
    <property type="protein sequence ID" value="AGA90502.1"/>
    <property type="molecule type" value="Genomic_DNA"/>
</dbReference>
<dbReference type="eggNOG" id="COG2010">
    <property type="taxonomic scope" value="Bacteria"/>
</dbReference>
<dbReference type="GO" id="GO:0020037">
    <property type="term" value="F:heme binding"/>
    <property type="evidence" value="ECO:0007669"/>
    <property type="project" value="InterPro"/>
</dbReference>
<keyword evidence="1 4" id="KW-0349">Heme</keyword>
<keyword evidence="3 4" id="KW-0408">Iron</keyword>
<feature type="signal peptide" evidence="5">
    <location>
        <begin position="1"/>
        <end position="22"/>
    </location>
</feature>
<dbReference type="OrthoDB" id="5295318at2"/>
<dbReference type="InterPro" id="IPR009056">
    <property type="entry name" value="Cyt_c-like_dom"/>
</dbReference>
<evidence type="ECO:0000256" key="4">
    <source>
        <dbReference type="PROSITE-ProRule" id="PRU00433"/>
    </source>
</evidence>
<dbReference type="STRING" id="765912.Thimo_1727"/>
<evidence type="ECO:0000256" key="2">
    <source>
        <dbReference type="ARBA" id="ARBA00022723"/>
    </source>
</evidence>
<keyword evidence="2 4" id="KW-0479">Metal-binding</keyword>
<dbReference type="KEGG" id="tmb:Thimo_1727"/>
<dbReference type="GO" id="GO:0009055">
    <property type="term" value="F:electron transfer activity"/>
    <property type="evidence" value="ECO:0007669"/>
    <property type="project" value="InterPro"/>
</dbReference>
<evidence type="ECO:0000313" key="7">
    <source>
        <dbReference type="EMBL" id="AGA90502.1"/>
    </source>
</evidence>
<dbReference type="InterPro" id="IPR036909">
    <property type="entry name" value="Cyt_c-like_dom_sf"/>
</dbReference>
<reference evidence="7 8" key="1">
    <citation type="submission" date="2011-09" db="EMBL/GenBank/DDBJ databases">
        <title>Complete sequence of chromosome of Thioflavicoccus mobilis 8321.</title>
        <authorList>
            <consortium name="US DOE Joint Genome Institute"/>
            <person name="Lucas S."/>
            <person name="Han J."/>
            <person name="Lapidus A."/>
            <person name="Cheng J.-F."/>
            <person name="Goodwin L."/>
            <person name="Pitluck S."/>
            <person name="Peters L."/>
            <person name="Ovchinnikova G."/>
            <person name="Lu M."/>
            <person name="Detter J.C."/>
            <person name="Han C."/>
            <person name="Tapia R."/>
            <person name="Land M."/>
            <person name="Hauser L."/>
            <person name="Kyrpides N."/>
            <person name="Ivanova N."/>
            <person name="Pagani I."/>
            <person name="Vogl K."/>
            <person name="Liu Z."/>
            <person name="Imhoff J."/>
            <person name="Thiel V."/>
            <person name="Frigaard N.-U."/>
            <person name="Bryant D."/>
            <person name="Woyke T."/>
        </authorList>
    </citation>
    <scope>NUCLEOTIDE SEQUENCE [LARGE SCALE GENOMIC DNA]</scope>
    <source>
        <strain evidence="7 8">8321</strain>
    </source>
</reference>
<evidence type="ECO:0000313" key="8">
    <source>
        <dbReference type="Proteomes" id="UP000010816"/>
    </source>
</evidence>
<evidence type="ECO:0000259" key="6">
    <source>
        <dbReference type="PROSITE" id="PS51007"/>
    </source>
</evidence>
<dbReference type="RefSeq" id="WP_015280643.1">
    <property type="nucleotide sequence ID" value="NC_019940.1"/>
</dbReference>
<sequence length="117" mass="12595">MKQFPVFALILTLGLQAPVVLAGDAAAGAEAWLVEHPQADGSPARSCSTCHGTDLTQAGRHAVTGKDIEPLAPSVNPERLSDPGKVDKWLRRNCRWTLGRQCTETEKADFLAFIGNQ</sequence>
<organism evidence="7 8">
    <name type="scientific">Thioflavicoccus mobilis 8321</name>
    <dbReference type="NCBI Taxonomy" id="765912"/>
    <lineage>
        <taxon>Bacteria</taxon>
        <taxon>Pseudomonadati</taxon>
        <taxon>Pseudomonadota</taxon>
        <taxon>Gammaproteobacteria</taxon>
        <taxon>Chromatiales</taxon>
        <taxon>Chromatiaceae</taxon>
        <taxon>Thioflavicoccus</taxon>
    </lineage>
</organism>
<gene>
    <name evidence="7" type="ORF">Thimo_1727</name>
</gene>
<dbReference type="AlphaFoldDB" id="L0GXF8"/>
<dbReference type="Pfam" id="PF09086">
    <property type="entry name" value="DUF1924"/>
    <property type="match status" value="1"/>
</dbReference>
<feature type="domain" description="Cytochrome c" evidence="6">
    <location>
        <begin position="23"/>
        <end position="117"/>
    </location>
</feature>
<dbReference type="Proteomes" id="UP000010816">
    <property type="component" value="Chromosome"/>
</dbReference>
<evidence type="ECO:0000256" key="1">
    <source>
        <dbReference type="ARBA" id="ARBA00022617"/>
    </source>
</evidence>
<evidence type="ECO:0000256" key="3">
    <source>
        <dbReference type="ARBA" id="ARBA00023004"/>
    </source>
</evidence>
<proteinExistence type="predicted"/>
<protein>
    <recommendedName>
        <fullName evidence="6">Cytochrome c domain-containing protein</fullName>
    </recommendedName>
</protein>
<dbReference type="SUPFAM" id="SSF46626">
    <property type="entry name" value="Cytochrome c"/>
    <property type="match status" value="1"/>
</dbReference>
<evidence type="ECO:0000256" key="5">
    <source>
        <dbReference type="SAM" id="SignalP"/>
    </source>
</evidence>
<dbReference type="Gene3D" id="1.10.760.10">
    <property type="entry name" value="Cytochrome c-like domain"/>
    <property type="match status" value="1"/>
</dbReference>
<feature type="chain" id="PRO_5003943120" description="Cytochrome c domain-containing protein" evidence="5">
    <location>
        <begin position="23"/>
        <end position="117"/>
    </location>
</feature>
<name>L0GXF8_9GAMM</name>
<dbReference type="GO" id="GO:0046872">
    <property type="term" value="F:metal ion binding"/>
    <property type="evidence" value="ECO:0007669"/>
    <property type="project" value="UniProtKB-KW"/>
</dbReference>
<dbReference type="InterPro" id="IPR015170">
    <property type="entry name" value="DUF1924_SHP"/>
</dbReference>
<dbReference type="PROSITE" id="PS51007">
    <property type="entry name" value="CYTC"/>
    <property type="match status" value="1"/>
</dbReference>
<keyword evidence="8" id="KW-1185">Reference proteome</keyword>